<dbReference type="Proteomes" id="UP000613840">
    <property type="component" value="Unassembled WGS sequence"/>
</dbReference>
<reference evidence="2" key="2">
    <citation type="submission" date="2020-09" db="EMBL/GenBank/DDBJ databases">
        <authorList>
            <person name="Sun Q."/>
            <person name="Zhou Y."/>
        </authorList>
    </citation>
    <scope>NUCLEOTIDE SEQUENCE</scope>
    <source>
        <strain evidence="2">CGMCC 4.7306</strain>
    </source>
</reference>
<accession>A0A917W511</accession>
<feature type="transmembrane region" description="Helical" evidence="1">
    <location>
        <begin position="119"/>
        <end position="138"/>
    </location>
</feature>
<feature type="transmembrane region" description="Helical" evidence="1">
    <location>
        <begin position="150"/>
        <end position="171"/>
    </location>
</feature>
<keyword evidence="1" id="KW-0812">Transmembrane</keyword>
<dbReference type="RefSeq" id="WP_188896126.1">
    <property type="nucleotide sequence ID" value="NZ_BMMZ01000007.1"/>
</dbReference>
<feature type="transmembrane region" description="Helical" evidence="1">
    <location>
        <begin position="90"/>
        <end position="113"/>
    </location>
</feature>
<protein>
    <submittedName>
        <fullName evidence="2">Uncharacterized protein</fullName>
    </submittedName>
</protein>
<proteinExistence type="predicted"/>
<dbReference type="AlphaFoldDB" id="A0A917W511"/>
<feature type="transmembrane region" description="Helical" evidence="1">
    <location>
        <begin position="52"/>
        <end position="78"/>
    </location>
</feature>
<comment type="caution">
    <text evidence="2">The sequence shown here is derived from an EMBL/GenBank/DDBJ whole genome shotgun (WGS) entry which is preliminary data.</text>
</comment>
<feature type="transmembrane region" description="Helical" evidence="1">
    <location>
        <begin position="23"/>
        <end position="40"/>
    </location>
</feature>
<keyword evidence="3" id="KW-1185">Reference proteome</keyword>
<name>A0A917W511_9ACTN</name>
<evidence type="ECO:0000313" key="3">
    <source>
        <dbReference type="Proteomes" id="UP000613840"/>
    </source>
</evidence>
<reference evidence="2" key="1">
    <citation type="journal article" date="2014" name="Int. J. Syst. Evol. Microbiol.">
        <title>Complete genome sequence of Corynebacterium casei LMG S-19264T (=DSM 44701T), isolated from a smear-ripened cheese.</title>
        <authorList>
            <consortium name="US DOE Joint Genome Institute (JGI-PGF)"/>
            <person name="Walter F."/>
            <person name="Albersmeier A."/>
            <person name="Kalinowski J."/>
            <person name="Ruckert C."/>
        </authorList>
    </citation>
    <scope>NUCLEOTIDE SEQUENCE</scope>
    <source>
        <strain evidence="2">CGMCC 4.7306</strain>
    </source>
</reference>
<organism evidence="2 3">
    <name type="scientific">Microlunatus endophyticus</name>
    <dbReference type="NCBI Taxonomy" id="1716077"/>
    <lineage>
        <taxon>Bacteria</taxon>
        <taxon>Bacillati</taxon>
        <taxon>Actinomycetota</taxon>
        <taxon>Actinomycetes</taxon>
        <taxon>Propionibacteriales</taxon>
        <taxon>Propionibacteriaceae</taxon>
        <taxon>Microlunatus</taxon>
    </lineage>
</organism>
<evidence type="ECO:0000313" key="2">
    <source>
        <dbReference type="EMBL" id="GGL68802.1"/>
    </source>
</evidence>
<keyword evidence="1" id="KW-1133">Transmembrane helix</keyword>
<evidence type="ECO:0000256" key="1">
    <source>
        <dbReference type="SAM" id="Phobius"/>
    </source>
</evidence>
<sequence>MSVPDAIDHEESERFSERLRERVYVGFTVLAVLLALSIHAEQTAPGMAALTLFITVLGILLAGLGADLIAYTVAHAAVPDRREVGQMIRVAGGALLSVVVPMILIGLSGLGVIRLARALTISQIVIMVTLGVIALIALRRVPLPLWQRAALVATLMAIGAFAVVLELVAHLL</sequence>
<keyword evidence="1" id="KW-0472">Membrane</keyword>
<gene>
    <name evidence="2" type="ORF">GCM10011575_29300</name>
</gene>
<dbReference type="EMBL" id="BMMZ01000007">
    <property type="protein sequence ID" value="GGL68802.1"/>
    <property type="molecule type" value="Genomic_DNA"/>
</dbReference>